<dbReference type="AlphaFoldDB" id="A0A504XAR2"/>
<gene>
    <name evidence="9" type="ORF">CGC20_31850</name>
    <name evidence="8" type="ORF">LDHU3_20.0530</name>
</gene>
<evidence type="ECO:0000256" key="4">
    <source>
        <dbReference type="ARBA" id="ARBA00022801"/>
    </source>
</evidence>
<evidence type="ECO:0000313" key="9">
    <source>
        <dbReference type="EMBL" id="TPP45533.1"/>
    </source>
</evidence>
<comment type="cofactor">
    <cofactor evidence="2">
        <name>Mg(2+)</name>
        <dbReference type="ChEBI" id="CHEBI:18420"/>
    </cofactor>
</comment>
<dbReference type="GO" id="GO:0005739">
    <property type="term" value="C:mitochondrion"/>
    <property type="evidence" value="ECO:0007669"/>
    <property type="project" value="TreeGrafter"/>
</dbReference>
<dbReference type="InterPro" id="IPR039121">
    <property type="entry name" value="NUDT19"/>
</dbReference>
<evidence type="ECO:0000256" key="1">
    <source>
        <dbReference type="ARBA" id="ARBA00001936"/>
    </source>
</evidence>
<proteinExistence type="predicted"/>
<reference evidence="9" key="1">
    <citation type="submission" date="2019-02" db="EMBL/GenBank/DDBJ databases">
        <title>FDA dAtabase for Regulatory Grade micrObial Sequences (FDA-ARGOS): Supporting development and validation of Infectious Disease Dx tests.</title>
        <authorList>
            <person name="Duncan R."/>
            <person name="Fisher C."/>
            <person name="Tallon L.J."/>
            <person name="Sadzewicz L."/>
            <person name="Sengamalay N."/>
            <person name="Ott S."/>
            <person name="Godinez A."/>
            <person name="Nagaraj S."/>
            <person name="Nadendla S."/>
            <person name="Sichtig H."/>
        </authorList>
    </citation>
    <scope>NUCLEOTIDE SEQUENCE</scope>
    <source>
        <strain evidence="9">FDAARGOS_360</strain>
    </source>
</reference>
<evidence type="ECO:0000259" key="7">
    <source>
        <dbReference type="PROSITE" id="PS51462"/>
    </source>
</evidence>
<dbReference type="Proteomes" id="UP000601710">
    <property type="component" value="Chromosome 20"/>
</dbReference>
<name>A0A504XAR2_LEIDO</name>
<keyword evidence="6" id="KW-0464">Manganese</keyword>
<dbReference type="PANTHER" id="PTHR12318:SF0">
    <property type="entry name" value="ACYL-COENZYME A DIPHOSPHATASE NUDT19"/>
    <property type="match status" value="1"/>
</dbReference>
<dbReference type="VEuPathDB" id="TriTrypDB:LDHU3_20.0530"/>
<keyword evidence="4" id="KW-0378">Hydrolase</keyword>
<dbReference type="VEuPathDB" id="TriTrypDB:LdCL_200009200"/>
<dbReference type="GO" id="GO:0016818">
    <property type="term" value="F:hydrolase activity, acting on acid anhydrides, in phosphorus-containing anhydrides"/>
    <property type="evidence" value="ECO:0007669"/>
    <property type="project" value="InterPro"/>
</dbReference>
<dbReference type="Gene3D" id="3.90.79.10">
    <property type="entry name" value="Nucleoside Triphosphate Pyrophosphohydrolase"/>
    <property type="match status" value="1"/>
</dbReference>
<evidence type="ECO:0000313" key="8">
    <source>
        <dbReference type="EMBL" id="CAC5429602.1"/>
    </source>
</evidence>
<protein>
    <submittedName>
        <fullName evidence="9">NUDIX domain family protein</fullName>
    </submittedName>
    <submittedName>
        <fullName evidence="8">NUDIX_domain_containing_protein_putative/Pfam:PF0 0293</fullName>
    </submittedName>
</protein>
<feature type="domain" description="Nudix hydrolase" evidence="7">
    <location>
        <begin position="29"/>
        <end position="294"/>
    </location>
</feature>
<evidence type="ECO:0000256" key="6">
    <source>
        <dbReference type="ARBA" id="ARBA00023211"/>
    </source>
</evidence>
<dbReference type="GO" id="GO:0046872">
    <property type="term" value="F:metal ion binding"/>
    <property type="evidence" value="ECO:0007669"/>
    <property type="project" value="UniProtKB-KW"/>
</dbReference>
<dbReference type="InterPro" id="IPR015797">
    <property type="entry name" value="NUDIX_hydrolase-like_dom_sf"/>
</dbReference>
<reference evidence="10" key="2">
    <citation type="submission" date="2019-02" db="EMBL/GenBank/DDBJ databases">
        <title>FDA dAtabase for Regulatory Grade micrObial Sequences (FDA-ARGOS): Supporting development and validation of Infectious Disease Dx tests.</title>
        <authorList>
            <person name="Duncan R."/>
            <person name="Fisher C."/>
            <person name="Tallon L."/>
            <person name="Sadzewicz L."/>
            <person name="Sengamalay N."/>
            <person name="Ott S."/>
            <person name="Godinez A."/>
            <person name="Nagaraj S."/>
            <person name="Vavikolanu K."/>
            <person name="Vyas G."/>
            <person name="Nadendla S."/>
            <person name="Aluvathingal J."/>
            <person name="Sichtig H."/>
        </authorList>
    </citation>
    <scope>NUCLEOTIDE SEQUENCE [LARGE SCALE GENOMIC DNA]</scope>
    <source>
        <strain evidence="10">FDAARGOS_360</strain>
    </source>
</reference>
<dbReference type="PROSITE" id="PS51462">
    <property type="entry name" value="NUDIX"/>
    <property type="match status" value="1"/>
</dbReference>
<reference evidence="8" key="3">
    <citation type="submission" date="2020-06" db="EMBL/GenBank/DDBJ databases">
        <authorList>
            <person name="Camacho E."/>
            <person name="Gonzalez-de la Fuente S."/>
            <person name="Rastrojo A."/>
            <person name="Peiro-Pastor R."/>
            <person name="Solana JC."/>
            <person name="Tabera L."/>
            <person name="Gamarro F."/>
            <person name="Carrasco-Ramiro F."/>
            <person name="Requena JM."/>
            <person name="Aguado B."/>
        </authorList>
    </citation>
    <scope>NUCLEOTIDE SEQUENCE</scope>
</reference>
<keyword evidence="3" id="KW-0479">Metal-binding</keyword>
<dbReference type="InterPro" id="IPR000086">
    <property type="entry name" value="NUDIX_hydrolase_dom"/>
</dbReference>
<evidence type="ECO:0000256" key="5">
    <source>
        <dbReference type="ARBA" id="ARBA00022842"/>
    </source>
</evidence>
<dbReference type="Proteomes" id="UP000318821">
    <property type="component" value="Unassembled WGS sequence"/>
</dbReference>
<evidence type="ECO:0000313" key="10">
    <source>
        <dbReference type="Proteomes" id="UP000318821"/>
    </source>
</evidence>
<dbReference type="SUPFAM" id="SSF55811">
    <property type="entry name" value="Nudix"/>
    <property type="match status" value="1"/>
</dbReference>
<keyword evidence="5" id="KW-0460">Magnesium</keyword>
<dbReference type="PANTHER" id="PTHR12318">
    <property type="entry name" value="TESTOSTERONE-REGULATED PROTEIN RP2"/>
    <property type="match status" value="1"/>
</dbReference>
<organism evidence="9 10">
    <name type="scientific">Leishmania donovani</name>
    <dbReference type="NCBI Taxonomy" id="5661"/>
    <lineage>
        <taxon>Eukaryota</taxon>
        <taxon>Discoba</taxon>
        <taxon>Euglenozoa</taxon>
        <taxon>Kinetoplastea</taxon>
        <taxon>Metakinetoplastina</taxon>
        <taxon>Trypanosomatida</taxon>
        <taxon>Trypanosomatidae</taxon>
        <taxon>Leishmaniinae</taxon>
        <taxon>Leishmania</taxon>
    </lineage>
</organism>
<comment type="cofactor">
    <cofactor evidence="1">
        <name>Mn(2+)</name>
        <dbReference type="ChEBI" id="CHEBI:29035"/>
    </cofactor>
</comment>
<dbReference type="EMBL" id="RHLD01000038">
    <property type="protein sequence ID" value="TPP45533.1"/>
    <property type="molecule type" value="Genomic_DNA"/>
</dbReference>
<dbReference type="VEuPathDB" id="TriTrypDB:LdBPK_200450.1"/>
<dbReference type="EMBL" id="LR812640">
    <property type="protein sequence ID" value="CAC5429602.1"/>
    <property type="molecule type" value="Genomic_DNA"/>
</dbReference>
<sequence>MNAKLKAAVPRLASTVLLLARNPKHATSEQRPATGDNAARENDIHVLIMKRHGKARFMPGAYVFPGGGIEGSDYAAATHYLAEHYNLHLQDARDKKVTTQGFIESRGQPSAEEAELEAWACRVGALRELAEEAACVLRRDGRIFSEAEWIKWQKSRSDVGATGGASADPVSSRPATPLPIYDLSAVSSLRPVARWVSPRQSTYRYDTYFYAALVNSALVSAEAHEAAHAPCSTQASSGDEANAGVGVCCIPPQELPLLEQASEVSELLWVSPLEALRRHEDPSDAFSLAPPTYLLLHALSLQPSFASMAAAWAAAPASPAEPAAKPLGDLPHSSVLPCVEPLSTMTENGRRIMEFVLPARYFHETGWSVADGEYLFPGECCAGHRHFIHMFVGDAGATTGDGATAGKPCTILH</sequence>
<accession>A0A504XAR2</accession>
<evidence type="ECO:0000256" key="3">
    <source>
        <dbReference type="ARBA" id="ARBA00022723"/>
    </source>
</evidence>
<evidence type="ECO:0000256" key="2">
    <source>
        <dbReference type="ARBA" id="ARBA00001946"/>
    </source>
</evidence>